<dbReference type="Pfam" id="PF09742">
    <property type="entry name" value="Dymeclin"/>
    <property type="match status" value="1"/>
</dbReference>
<accession>A0A3P6Q206</accession>
<dbReference type="OrthoDB" id="10253409at2759"/>
<organism evidence="5 6">
    <name type="scientific">Anisakis simplex</name>
    <name type="common">Herring worm</name>
    <dbReference type="NCBI Taxonomy" id="6269"/>
    <lineage>
        <taxon>Eukaryota</taxon>
        <taxon>Metazoa</taxon>
        <taxon>Ecdysozoa</taxon>
        <taxon>Nematoda</taxon>
        <taxon>Chromadorea</taxon>
        <taxon>Rhabditida</taxon>
        <taxon>Spirurina</taxon>
        <taxon>Ascaridomorpha</taxon>
        <taxon>Ascaridoidea</taxon>
        <taxon>Anisakidae</taxon>
        <taxon>Anisakis</taxon>
        <taxon>Anisakis simplex complex</taxon>
    </lineage>
</organism>
<gene>
    <name evidence="5" type="ORF">ASIM_LOCUS5855</name>
</gene>
<dbReference type="InterPro" id="IPR019142">
    <property type="entry name" value="Dymeclin"/>
</dbReference>
<dbReference type="GO" id="GO:0005794">
    <property type="term" value="C:Golgi apparatus"/>
    <property type="evidence" value="ECO:0007669"/>
    <property type="project" value="TreeGrafter"/>
</dbReference>
<evidence type="ECO:0000256" key="3">
    <source>
        <dbReference type="ARBA" id="ARBA00022707"/>
    </source>
</evidence>
<proteinExistence type="inferred from homology"/>
<keyword evidence="3" id="KW-0519">Myristate</keyword>
<evidence type="ECO:0000256" key="2">
    <source>
        <dbReference type="ARBA" id="ARBA00015736"/>
    </source>
</evidence>
<evidence type="ECO:0000256" key="1">
    <source>
        <dbReference type="ARBA" id="ARBA00010603"/>
    </source>
</evidence>
<keyword evidence="4" id="KW-0449">Lipoprotein</keyword>
<feature type="non-terminal residue" evidence="5">
    <location>
        <position position="94"/>
    </location>
</feature>
<dbReference type="PANTHER" id="PTHR12895">
    <property type="entry name" value="DYMECLIN"/>
    <property type="match status" value="1"/>
</dbReference>
<sequence length="94" mass="10625">MDALVDILVELPVSDTTQAIHIEAVKCVMAILSSQLYHDNVMNSSIFFAYLMRGKCSSRAMELTKALLTNYLQRNTPYFKKREKEPESIVLGLA</sequence>
<evidence type="ECO:0000313" key="5">
    <source>
        <dbReference type="EMBL" id="VDK26171.1"/>
    </source>
</evidence>
<comment type="similarity">
    <text evidence="1">Belongs to the dymeclin family.</text>
</comment>
<reference evidence="5 6" key="1">
    <citation type="submission" date="2018-11" db="EMBL/GenBank/DDBJ databases">
        <authorList>
            <consortium name="Pathogen Informatics"/>
        </authorList>
    </citation>
    <scope>NUCLEOTIDE SEQUENCE [LARGE SCALE GENOMIC DNA]</scope>
</reference>
<dbReference type="AlphaFoldDB" id="A0A3P6Q206"/>
<evidence type="ECO:0000313" key="6">
    <source>
        <dbReference type="Proteomes" id="UP000267096"/>
    </source>
</evidence>
<dbReference type="Proteomes" id="UP000267096">
    <property type="component" value="Unassembled WGS sequence"/>
</dbReference>
<dbReference type="EMBL" id="UYRR01011987">
    <property type="protein sequence ID" value="VDK26171.1"/>
    <property type="molecule type" value="Genomic_DNA"/>
</dbReference>
<protein>
    <recommendedName>
        <fullName evidence="2">Dymeclin</fullName>
    </recommendedName>
</protein>
<dbReference type="GO" id="GO:0007030">
    <property type="term" value="P:Golgi organization"/>
    <property type="evidence" value="ECO:0007669"/>
    <property type="project" value="TreeGrafter"/>
</dbReference>
<keyword evidence="6" id="KW-1185">Reference proteome</keyword>
<evidence type="ECO:0000256" key="4">
    <source>
        <dbReference type="ARBA" id="ARBA00023288"/>
    </source>
</evidence>
<name>A0A3P6Q206_ANISI</name>
<dbReference type="PANTHER" id="PTHR12895:SF9">
    <property type="entry name" value="DYMECLIN"/>
    <property type="match status" value="1"/>
</dbReference>